<feature type="region of interest" description="Disordered" evidence="1">
    <location>
        <begin position="173"/>
        <end position="199"/>
    </location>
</feature>
<feature type="domain" description="BFN" evidence="2">
    <location>
        <begin position="5"/>
        <end position="133"/>
    </location>
</feature>
<gene>
    <name evidence="3" type="ORF">QP460_009395</name>
</gene>
<reference evidence="3" key="2">
    <citation type="submission" date="2024-05" db="EMBL/GenBank/DDBJ databases">
        <authorList>
            <person name="Wolfe A."/>
        </authorList>
    </citation>
    <scope>NUCLEOTIDE SEQUENCE</scope>
    <source>
        <strain evidence="3">UMB1064</strain>
    </source>
</reference>
<organism evidence="3 4">
    <name type="scientific">Corynebacterium amycolatum</name>
    <dbReference type="NCBI Taxonomy" id="43765"/>
    <lineage>
        <taxon>Bacteria</taxon>
        <taxon>Bacillati</taxon>
        <taxon>Actinomycetota</taxon>
        <taxon>Actinomycetes</taxon>
        <taxon>Mycobacteriales</taxon>
        <taxon>Corynebacteriaceae</taxon>
        <taxon>Corynebacterium</taxon>
    </lineage>
</organism>
<evidence type="ECO:0000313" key="3">
    <source>
        <dbReference type="EMBL" id="MEO3717800.1"/>
    </source>
</evidence>
<protein>
    <submittedName>
        <fullName evidence="3">Bifunctional nuclease family protein</fullName>
    </submittedName>
</protein>
<proteinExistence type="predicted"/>
<dbReference type="AlphaFoldDB" id="A0AAW9SWH8"/>
<feature type="compositionally biased region" description="Low complexity" evidence="1">
    <location>
        <begin position="190"/>
        <end position="199"/>
    </location>
</feature>
<evidence type="ECO:0000256" key="1">
    <source>
        <dbReference type="SAM" id="MobiDB-lite"/>
    </source>
</evidence>
<dbReference type="InterPro" id="IPR003729">
    <property type="entry name" value="Bi_nuclease_dom"/>
</dbReference>
<name>A0AAW9SWH8_CORAY</name>
<reference evidence="3" key="1">
    <citation type="submission" date="2023-05" db="EMBL/GenBank/DDBJ databases">
        <authorList>
            <person name="Du J."/>
        </authorList>
    </citation>
    <scope>NUCLEOTIDE SEQUENCE</scope>
    <source>
        <strain evidence="3">UMB1064</strain>
    </source>
</reference>
<dbReference type="RefSeq" id="WP_048734014.1">
    <property type="nucleotide sequence ID" value="NZ_CP102778.1"/>
</dbReference>
<sequence>MDEKLVEVKFLDWMAHPPEDDPVLLLHAEETNRIIPIWIDLATATEYSARETGATQRRPGMHEVFVDTLDMVGQSALRGQITGVHEGVFIASLVLEGGAEIDMRPSDLILIASELEVPLYVARDVLDATSVAARLVATNGGSLADESETDSVEASVSEFAEFLDSIDADYFAEPHGDAEDKKSDGEADGGADSASDGDR</sequence>
<dbReference type="PROSITE" id="PS51658">
    <property type="entry name" value="BFN"/>
    <property type="match status" value="1"/>
</dbReference>
<dbReference type="Pfam" id="PF02577">
    <property type="entry name" value="BFN_dom"/>
    <property type="match status" value="1"/>
</dbReference>
<dbReference type="SUPFAM" id="SSF103256">
    <property type="entry name" value="Hypothetical protein TM0160"/>
    <property type="match status" value="1"/>
</dbReference>
<dbReference type="EMBL" id="JASOOY020000032">
    <property type="protein sequence ID" value="MEO3717800.1"/>
    <property type="molecule type" value="Genomic_DNA"/>
</dbReference>
<evidence type="ECO:0000259" key="2">
    <source>
        <dbReference type="PROSITE" id="PS51658"/>
    </source>
</evidence>
<dbReference type="Proteomes" id="UP001223646">
    <property type="component" value="Unassembled WGS sequence"/>
</dbReference>
<comment type="caution">
    <text evidence="3">The sequence shown here is derived from an EMBL/GenBank/DDBJ whole genome shotgun (WGS) entry which is preliminary data.</text>
</comment>
<accession>A0AAW9SWH8</accession>
<dbReference type="Gene3D" id="3.10.690.10">
    <property type="entry name" value="Bifunctional nuclease domain"/>
    <property type="match status" value="1"/>
</dbReference>
<dbReference type="GO" id="GO:0004518">
    <property type="term" value="F:nuclease activity"/>
    <property type="evidence" value="ECO:0007669"/>
    <property type="project" value="InterPro"/>
</dbReference>
<evidence type="ECO:0000313" key="4">
    <source>
        <dbReference type="Proteomes" id="UP001223646"/>
    </source>
</evidence>
<feature type="compositionally biased region" description="Basic and acidic residues" evidence="1">
    <location>
        <begin position="173"/>
        <end position="185"/>
    </location>
</feature>
<dbReference type="InterPro" id="IPR036104">
    <property type="entry name" value="BFN_sf"/>
</dbReference>